<proteinExistence type="predicted"/>
<dbReference type="KEGG" id="auh:AWM75_03260"/>
<dbReference type="AlphaFoldDB" id="A0A0X8FKN4"/>
<dbReference type="EMBL" id="CP014163">
    <property type="protein sequence ID" value="AMB99078.1"/>
    <property type="molecule type" value="Genomic_DNA"/>
</dbReference>
<protein>
    <submittedName>
        <fullName evidence="4">Uncharacterized protein</fullName>
    </submittedName>
</protein>
<evidence type="ECO:0000313" key="4">
    <source>
        <dbReference type="EMBL" id="AMB99078.1"/>
    </source>
</evidence>
<evidence type="ECO:0000256" key="1">
    <source>
        <dbReference type="ARBA" id="ARBA00023015"/>
    </source>
</evidence>
<dbReference type="OrthoDB" id="2713997at2"/>
<keyword evidence="2" id="KW-0238">DNA-binding</keyword>
<dbReference type="InterPro" id="IPR009057">
    <property type="entry name" value="Homeodomain-like_sf"/>
</dbReference>
<evidence type="ECO:0000256" key="2">
    <source>
        <dbReference type="ARBA" id="ARBA00023125"/>
    </source>
</evidence>
<evidence type="ECO:0000256" key="3">
    <source>
        <dbReference type="ARBA" id="ARBA00023163"/>
    </source>
</evidence>
<dbReference type="PRINTS" id="PR00032">
    <property type="entry name" value="HTHARAC"/>
</dbReference>
<reference evidence="5" key="2">
    <citation type="submission" date="2016-01" db="EMBL/GenBank/DDBJ databases">
        <title>Six Aerococcus type strain genome sequencing and assembly using PacBio and Illumina Hiseq.</title>
        <authorList>
            <person name="Carkaci D."/>
            <person name="Dargis R."/>
            <person name="Nielsen X.C."/>
            <person name="Skovgaard O."/>
            <person name="Fuursted K."/>
            <person name="Christensen J.J."/>
        </authorList>
    </citation>
    <scope>NUCLEOTIDE SEQUENCE [LARGE SCALE GENOMIC DNA]</scope>
    <source>
        <strain evidence="5">CCUG42038B</strain>
    </source>
</reference>
<dbReference type="Gene3D" id="2.60.120.10">
    <property type="entry name" value="Jelly Rolls"/>
    <property type="match status" value="1"/>
</dbReference>
<dbReference type="InterPro" id="IPR018060">
    <property type="entry name" value="HTH_AraC"/>
</dbReference>
<dbReference type="SUPFAM" id="SSF46689">
    <property type="entry name" value="Homeodomain-like"/>
    <property type="match status" value="2"/>
</dbReference>
<name>A0A0X8FKN4_9LACT</name>
<dbReference type="InterPro" id="IPR037923">
    <property type="entry name" value="HTH-like"/>
</dbReference>
<dbReference type="InterPro" id="IPR003313">
    <property type="entry name" value="AraC-bd"/>
</dbReference>
<dbReference type="GO" id="GO:0043565">
    <property type="term" value="F:sequence-specific DNA binding"/>
    <property type="evidence" value="ECO:0007669"/>
    <property type="project" value="InterPro"/>
</dbReference>
<dbReference type="Proteomes" id="UP000062260">
    <property type="component" value="Chromosome"/>
</dbReference>
<keyword evidence="1" id="KW-0805">Transcription regulation</keyword>
<dbReference type="Pfam" id="PF02311">
    <property type="entry name" value="AraC_binding"/>
    <property type="match status" value="1"/>
</dbReference>
<gene>
    <name evidence="4" type="ORF">AWM75_03260</name>
</gene>
<dbReference type="PANTHER" id="PTHR43280">
    <property type="entry name" value="ARAC-FAMILY TRANSCRIPTIONAL REGULATOR"/>
    <property type="match status" value="1"/>
</dbReference>
<accession>A0A0X8FKN4</accession>
<dbReference type="GO" id="GO:0003700">
    <property type="term" value="F:DNA-binding transcription factor activity"/>
    <property type="evidence" value="ECO:0007669"/>
    <property type="project" value="InterPro"/>
</dbReference>
<reference evidence="4 5" key="1">
    <citation type="journal article" date="2016" name="Genome Announc.">
        <title>Complete Genome Sequences of Aerococcus christensenii CCUG 28831T, Aerococcus sanguinicola CCUG 43001T, Aerococcus urinae CCUG 36881T, Aerococcus urinaeequi CCUG 28094T, Aerococcus urinaehominis CCUG 42038 BT, and Aerococcus viridans CCUG 4311T.</title>
        <authorList>
            <person name="Carkaci D."/>
            <person name="Dargis R."/>
            <person name="Nielsen X.C."/>
            <person name="Skovgaard O."/>
            <person name="Fuursted K."/>
            <person name="Christensen J.J."/>
        </authorList>
    </citation>
    <scope>NUCLEOTIDE SEQUENCE [LARGE SCALE GENOMIC DNA]</scope>
    <source>
        <strain evidence="4 5">CCUG42038B</strain>
    </source>
</reference>
<dbReference type="Pfam" id="PF12833">
    <property type="entry name" value="HTH_18"/>
    <property type="match status" value="1"/>
</dbReference>
<organism evidence="4 5">
    <name type="scientific">Aerococcus urinaehominis</name>
    <dbReference type="NCBI Taxonomy" id="128944"/>
    <lineage>
        <taxon>Bacteria</taxon>
        <taxon>Bacillati</taxon>
        <taxon>Bacillota</taxon>
        <taxon>Bacilli</taxon>
        <taxon>Lactobacillales</taxon>
        <taxon>Aerococcaceae</taxon>
        <taxon>Aerococcus</taxon>
    </lineage>
</organism>
<dbReference type="RefSeq" id="WP_067978168.1">
    <property type="nucleotide sequence ID" value="NZ_CP014163.1"/>
</dbReference>
<dbReference type="SMART" id="SM00342">
    <property type="entry name" value="HTH_ARAC"/>
    <property type="match status" value="1"/>
</dbReference>
<dbReference type="InterPro" id="IPR020449">
    <property type="entry name" value="Tscrpt_reg_AraC-type_HTH"/>
</dbReference>
<dbReference type="STRING" id="128944.AWM75_03260"/>
<dbReference type="InterPro" id="IPR014710">
    <property type="entry name" value="RmlC-like_jellyroll"/>
</dbReference>
<dbReference type="PROSITE" id="PS01124">
    <property type="entry name" value="HTH_ARAC_FAMILY_2"/>
    <property type="match status" value="1"/>
</dbReference>
<dbReference type="PANTHER" id="PTHR43280:SF2">
    <property type="entry name" value="HTH-TYPE TRANSCRIPTIONAL REGULATOR EXSA"/>
    <property type="match status" value="1"/>
</dbReference>
<keyword evidence="3" id="KW-0804">Transcription</keyword>
<keyword evidence="5" id="KW-1185">Reference proteome</keyword>
<dbReference type="Gene3D" id="1.10.10.60">
    <property type="entry name" value="Homeodomain-like"/>
    <property type="match status" value="2"/>
</dbReference>
<evidence type="ECO:0000313" key="5">
    <source>
        <dbReference type="Proteomes" id="UP000062260"/>
    </source>
</evidence>
<sequence length="290" mass="33063">MENGVYGGYDLDGGIDQLDFHSHSQLEIYQLVAGNVYYQVGDHFYDLQAGDILLIDGMRLHKAFVSPDSKQYRRSMIHFDSGFIAPVLASLGAEDLLGLFTNSTGYLYRISDQAAAGRIGQTISELVQLVDRKDSNQHRQLIQVKLVSLLLEIDLAADESLIGRETSDDRIRKVEDVTRFITRHYQESLTLDDIARGVNISRSYLPHLFKEVTGTTVMSFLMSYRLTQARFQLFMNRELPIQDIAKQCGFESPAHFSRFFKQKMQMTPKQFRNLSYAEAFDTYSDGKVKA</sequence>
<dbReference type="SUPFAM" id="SSF51215">
    <property type="entry name" value="Regulatory protein AraC"/>
    <property type="match status" value="1"/>
</dbReference>